<sequence length="382" mass="42077">MDWLQPANCCIRLSEPSCESRTGSLKADFLIIGGGIAGLSTAQCLLQKGASVTLLERGITGQEASWAGGGILSPLFPWDYSDDVIRLTSRGASLFPAWTREMHELTGIDSEYDVCGMLALPPFDALAALQWCGKRQHSSRNRADTVSHELHGQEGAIFLDDVAQVRNPRLLRALRAHVVSLGARIVERCAVNEIETAKENVISLRTSGGKVSAHAYIVTAGAWSKEILGRLALRLEIKPVRGQMLLFKFDRMPLGHIVVQEDLYLIPRRDGHVLVGSTLEDVGFDRSITMEVRAMLWKRAQKVLPSLKGMQPVQHWAGLRPASPRNIPTIGRHPELNNLYLNSGHFRYGVTMAPAAAEILCNELFGLPQPFDITPYRSGWGV</sequence>
<dbReference type="AlphaFoldDB" id="A0A2X0SIQ4"/>
<protein>
    <recommendedName>
        <fullName evidence="4">FAD dependent oxidoreductase domain-containing protein</fullName>
    </recommendedName>
</protein>
<dbReference type="NCBIfam" id="TIGR02352">
    <property type="entry name" value="thiamin_ThiO"/>
    <property type="match status" value="1"/>
</dbReference>
<dbReference type="Gene3D" id="3.50.50.60">
    <property type="entry name" value="FAD/NAD(P)-binding domain"/>
    <property type="match status" value="1"/>
</dbReference>
<dbReference type="GO" id="GO:0005737">
    <property type="term" value="C:cytoplasm"/>
    <property type="evidence" value="ECO:0007669"/>
    <property type="project" value="TreeGrafter"/>
</dbReference>
<evidence type="ECO:0000259" key="4">
    <source>
        <dbReference type="Pfam" id="PF01266"/>
    </source>
</evidence>
<dbReference type="InterPro" id="IPR036188">
    <property type="entry name" value="FAD/NAD-bd_sf"/>
</dbReference>
<dbReference type="GO" id="GO:0009229">
    <property type="term" value="P:thiamine diphosphate biosynthetic process"/>
    <property type="evidence" value="ECO:0007669"/>
    <property type="project" value="UniProtKB-UniPathway"/>
</dbReference>
<gene>
    <name evidence="5" type="ORF">NITFAB_1296</name>
</gene>
<name>A0A2X0SIQ4_9PROT</name>
<comment type="pathway">
    <text evidence="1">Cofactor biosynthesis; thiamine diphosphate biosynthesis.</text>
</comment>
<dbReference type="InterPro" id="IPR006076">
    <property type="entry name" value="FAD-dep_OxRdtase"/>
</dbReference>
<dbReference type="PANTHER" id="PTHR13847">
    <property type="entry name" value="SARCOSINE DEHYDROGENASE-RELATED"/>
    <property type="match status" value="1"/>
</dbReference>
<evidence type="ECO:0000256" key="2">
    <source>
        <dbReference type="ARBA" id="ARBA00022977"/>
    </source>
</evidence>
<organism evidence="5">
    <name type="scientific">Candidatus Nitrotoga fabula</name>
    <dbReference type="NCBI Taxonomy" id="2182327"/>
    <lineage>
        <taxon>Bacteria</taxon>
        <taxon>Pseudomonadati</taxon>
        <taxon>Pseudomonadota</taxon>
        <taxon>Betaproteobacteria</taxon>
        <taxon>Nitrosomonadales</taxon>
        <taxon>Gallionellaceae</taxon>
        <taxon>Candidatus Nitrotoga</taxon>
    </lineage>
</organism>
<dbReference type="InterPro" id="IPR012727">
    <property type="entry name" value="Gly_oxidase_ThiO"/>
</dbReference>
<dbReference type="EMBL" id="LS423452">
    <property type="protein sequence ID" value="SPS05706.1"/>
    <property type="molecule type" value="Genomic_DNA"/>
</dbReference>
<proteinExistence type="predicted"/>
<keyword evidence="3" id="KW-0560">Oxidoreductase</keyword>
<dbReference type="UniPathway" id="UPA00060"/>
<dbReference type="SUPFAM" id="SSF51905">
    <property type="entry name" value="FAD/NAD(P)-binding domain"/>
    <property type="match status" value="1"/>
</dbReference>
<dbReference type="GO" id="GO:0009228">
    <property type="term" value="P:thiamine biosynthetic process"/>
    <property type="evidence" value="ECO:0007669"/>
    <property type="project" value="UniProtKB-KW"/>
</dbReference>
<dbReference type="Gene3D" id="3.30.9.10">
    <property type="entry name" value="D-Amino Acid Oxidase, subunit A, domain 2"/>
    <property type="match status" value="1"/>
</dbReference>
<accession>A0A2X0SIQ4</accession>
<dbReference type="PANTHER" id="PTHR13847:SF289">
    <property type="entry name" value="GLYCINE OXIDASE"/>
    <property type="match status" value="1"/>
</dbReference>
<evidence type="ECO:0000256" key="3">
    <source>
        <dbReference type="ARBA" id="ARBA00023002"/>
    </source>
</evidence>
<dbReference type="Pfam" id="PF01266">
    <property type="entry name" value="DAO"/>
    <property type="match status" value="1"/>
</dbReference>
<evidence type="ECO:0000256" key="1">
    <source>
        <dbReference type="ARBA" id="ARBA00004948"/>
    </source>
</evidence>
<evidence type="ECO:0000313" key="5">
    <source>
        <dbReference type="EMBL" id="SPS05706.1"/>
    </source>
</evidence>
<keyword evidence="2" id="KW-0784">Thiamine biosynthesis</keyword>
<reference evidence="5" key="1">
    <citation type="submission" date="2018-05" db="EMBL/GenBank/DDBJ databases">
        <authorList>
            <person name="Lanie J.A."/>
            <person name="Ng W.-L."/>
            <person name="Kazmierczak K.M."/>
            <person name="Andrzejewski T.M."/>
            <person name="Davidsen T.M."/>
            <person name="Wayne K.J."/>
            <person name="Tettelin H."/>
            <person name="Glass J.I."/>
            <person name="Rusch D."/>
            <person name="Podicherti R."/>
            <person name="Tsui H.-C.T."/>
            <person name="Winkler M.E."/>
        </authorList>
    </citation>
    <scope>NUCLEOTIDE SEQUENCE</scope>
    <source>
        <strain evidence="5">KNB</strain>
    </source>
</reference>
<dbReference type="SUPFAM" id="SSF54373">
    <property type="entry name" value="FAD-linked reductases, C-terminal domain"/>
    <property type="match status" value="1"/>
</dbReference>
<dbReference type="GO" id="GO:0050660">
    <property type="term" value="F:flavin adenine dinucleotide binding"/>
    <property type="evidence" value="ECO:0007669"/>
    <property type="project" value="InterPro"/>
</dbReference>
<feature type="domain" description="FAD dependent oxidoreductase" evidence="4">
    <location>
        <begin position="28"/>
        <end position="361"/>
    </location>
</feature>
<dbReference type="GO" id="GO:0016491">
    <property type="term" value="F:oxidoreductase activity"/>
    <property type="evidence" value="ECO:0007669"/>
    <property type="project" value="UniProtKB-KW"/>
</dbReference>